<dbReference type="HOGENOM" id="CLU_087600_0_0_10"/>
<dbReference type="EMBL" id="CP003280">
    <property type="protein sequence ID" value="AFL82336.1"/>
    <property type="molecule type" value="Genomic_DNA"/>
</dbReference>
<dbReference type="STRING" id="746697.Aeqsu_2895"/>
<evidence type="ECO:0000313" key="1">
    <source>
        <dbReference type="EMBL" id="AFL82336.1"/>
    </source>
</evidence>
<keyword evidence="2" id="KW-1185">Reference proteome</keyword>
<reference evidence="1 2" key="1">
    <citation type="submission" date="2012-06" db="EMBL/GenBank/DDBJ databases">
        <title>The complete genome of Aequorivita sublithincola DSM 14238.</title>
        <authorList>
            <consortium name="US DOE Joint Genome Institute (JGI-PGF)"/>
            <person name="Lucas S."/>
            <person name="Copeland A."/>
            <person name="Lapidus A."/>
            <person name="Goodwin L."/>
            <person name="Pitluck S."/>
            <person name="Peters L."/>
            <person name="Munk A.C.C."/>
            <person name="Kyrpides N."/>
            <person name="Mavromatis K."/>
            <person name="Pagani I."/>
            <person name="Ivanova N."/>
            <person name="Ovchinnikova G."/>
            <person name="Zeytun A."/>
            <person name="Detter J.C."/>
            <person name="Han C."/>
            <person name="Land M."/>
            <person name="Hauser L."/>
            <person name="Markowitz V."/>
            <person name="Cheng J.-F."/>
            <person name="Hugenholtz P."/>
            <person name="Woyke T."/>
            <person name="Wu D."/>
            <person name="Tindall B."/>
            <person name="Faehnrich R."/>
            <person name="Brambilla E."/>
            <person name="Klenk H.-P."/>
            <person name="Eisen J.A."/>
        </authorList>
    </citation>
    <scope>NUCLEOTIDE SEQUENCE [LARGE SCALE GENOMIC DNA]</scope>
    <source>
        <strain evidence="2">DSM 14238 / LMG 21431 / ACAM 643 / 9-3</strain>
    </source>
</reference>
<dbReference type="OrthoDB" id="650920at2"/>
<evidence type="ECO:0000313" key="2">
    <source>
        <dbReference type="Proteomes" id="UP000006049"/>
    </source>
</evidence>
<dbReference type="RefSeq" id="WP_014783585.1">
    <property type="nucleotide sequence ID" value="NC_018013.1"/>
</dbReference>
<proteinExistence type="predicted"/>
<dbReference type="Proteomes" id="UP000006049">
    <property type="component" value="Chromosome"/>
</dbReference>
<accession>I3YZB8</accession>
<organism evidence="1 2">
    <name type="scientific">Aequorivita sublithincola (strain DSM 14238 / LMG 21431 / ACAM 643 / 9-3)</name>
    <dbReference type="NCBI Taxonomy" id="746697"/>
    <lineage>
        <taxon>Bacteria</taxon>
        <taxon>Pseudomonadati</taxon>
        <taxon>Bacteroidota</taxon>
        <taxon>Flavobacteriia</taxon>
        <taxon>Flavobacteriales</taxon>
        <taxon>Flavobacteriaceae</taxon>
        <taxon>Aequorivita</taxon>
    </lineage>
</organism>
<name>I3YZB8_AEQSU</name>
<dbReference type="eggNOG" id="ENOG5030JZK">
    <property type="taxonomic scope" value="Bacteria"/>
</dbReference>
<sequence length="254" mass="28376">MTTKQYIQSLELQDPVMAFPAPRVTRSQNSDVPKTSDSEQSFLADKTIVSFAAGVSQQSRKDVLNCTLVAQMVANKKYSSEDKDAINWCKEYVKVLSNLGWVLEGGDVNTYEAKGSILKVENVVIDILVSAFGNSFIGLITKTLNALKTKKESKNLIAFEANSMPLQKSCFQLAAAVEKNDTVMLQVGTFLLTSSTKMKHILFFEFAQDKTKLEYINRRATLNIESFAKNRNDVLALIQNKVGDYISEIDLYSR</sequence>
<protein>
    <submittedName>
        <fullName evidence="1">Uncharacterized protein</fullName>
    </submittedName>
</protein>
<dbReference type="AlphaFoldDB" id="I3YZB8"/>
<gene>
    <name evidence="1" type="ordered locus">Aeqsu_2895</name>
</gene>
<dbReference type="KEGG" id="asl:Aeqsu_2895"/>